<gene>
    <name evidence="1" type="ORF">CEXT_348721</name>
</gene>
<organism evidence="1 2">
    <name type="scientific">Caerostris extrusa</name>
    <name type="common">Bark spider</name>
    <name type="synonym">Caerostris bankana</name>
    <dbReference type="NCBI Taxonomy" id="172846"/>
    <lineage>
        <taxon>Eukaryota</taxon>
        <taxon>Metazoa</taxon>
        <taxon>Ecdysozoa</taxon>
        <taxon>Arthropoda</taxon>
        <taxon>Chelicerata</taxon>
        <taxon>Arachnida</taxon>
        <taxon>Araneae</taxon>
        <taxon>Araneomorphae</taxon>
        <taxon>Entelegynae</taxon>
        <taxon>Araneoidea</taxon>
        <taxon>Araneidae</taxon>
        <taxon>Caerostris</taxon>
    </lineage>
</organism>
<evidence type="ECO:0000313" key="1">
    <source>
        <dbReference type="EMBL" id="GIY96969.1"/>
    </source>
</evidence>
<proteinExistence type="predicted"/>
<evidence type="ECO:0008006" key="3">
    <source>
        <dbReference type="Google" id="ProtNLM"/>
    </source>
</evidence>
<dbReference type="EMBL" id="BPLR01018108">
    <property type="protein sequence ID" value="GIY96969.1"/>
    <property type="molecule type" value="Genomic_DNA"/>
</dbReference>
<comment type="caution">
    <text evidence="1">The sequence shown here is derived from an EMBL/GenBank/DDBJ whole genome shotgun (WGS) entry which is preliminary data.</text>
</comment>
<dbReference type="AlphaFoldDB" id="A0AAV4XQH4"/>
<keyword evidence="2" id="KW-1185">Reference proteome</keyword>
<name>A0AAV4XQH4_CAEEX</name>
<reference evidence="1 2" key="1">
    <citation type="submission" date="2021-06" db="EMBL/GenBank/DDBJ databases">
        <title>Caerostris extrusa draft genome.</title>
        <authorList>
            <person name="Kono N."/>
            <person name="Arakawa K."/>
        </authorList>
    </citation>
    <scope>NUCLEOTIDE SEQUENCE [LARGE SCALE GENOMIC DNA]</scope>
</reference>
<protein>
    <recommendedName>
        <fullName evidence="3">Secreted protein</fullName>
    </recommendedName>
</protein>
<evidence type="ECO:0000313" key="2">
    <source>
        <dbReference type="Proteomes" id="UP001054945"/>
    </source>
</evidence>
<accession>A0AAV4XQH4</accession>
<sequence>MHILSFDILRVYFFKGHGIYIFCLSFFLYTSENSFTNALGQVFNFISWRQLGSRTVELANKTTERAPKFRKKGEGFSRGSTSPATIFIDLHHLAFPDATERGGSLFGISHVSGYKEPCRQHGS</sequence>
<dbReference type="Proteomes" id="UP001054945">
    <property type="component" value="Unassembled WGS sequence"/>
</dbReference>